<dbReference type="AlphaFoldDB" id="A0A851J372"/>
<sequence length="60" mass="7193">RILAQDGVVEAVRRCRYYEKPCRARRRRAYEASRRVYCAEMARRIAFLARSSRQDPWLGC</sequence>
<dbReference type="PANTHER" id="PTHR21109:SF0">
    <property type="entry name" value="SMALL RIBOSOMAL SUBUNIT PROTEIN BS21M"/>
    <property type="match status" value="1"/>
</dbReference>
<dbReference type="InterPro" id="IPR038380">
    <property type="entry name" value="Ribosomal_bS21_sf"/>
</dbReference>
<keyword evidence="5" id="KW-1185">Reference proteome</keyword>
<keyword evidence="3" id="KW-0687">Ribonucleoprotein</keyword>
<gene>
    <name evidence="4" type="primary">Mrps21</name>
    <name evidence="4" type="ORF">DONATR_R15528</name>
</gene>
<dbReference type="NCBIfam" id="TIGR00030">
    <property type="entry name" value="S21p"/>
    <property type="match status" value="1"/>
</dbReference>
<comment type="similarity">
    <text evidence="1">Belongs to the bacterial ribosomal protein bS21 family.</text>
</comment>
<dbReference type="GO" id="GO:1990904">
    <property type="term" value="C:ribonucleoprotein complex"/>
    <property type="evidence" value="ECO:0007669"/>
    <property type="project" value="UniProtKB-KW"/>
</dbReference>
<feature type="non-terminal residue" evidence="4">
    <location>
        <position position="1"/>
    </location>
</feature>
<dbReference type="GO" id="GO:0003735">
    <property type="term" value="F:structural constituent of ribosome"/>
    <property type="evidence" value="ECO:0007669"/>
    <property type="project" value="InterPro"/>
</dbReference>
<dbReference type="PANTHER" id="PTHR21109">
    <property type="entry name" value="MITOCHONDRIAL 28S RIBOSOMAL PROTEIN S21"/>
    <property type="match status" value="1"/>
</dbReference>
<dbReference type="GO" id="GO:0005840">
    <property type="term" value="C:ribosome"/>
    <property type="evidence" value="ECO:0007669"/>
    <property type="project" value="UniProtKB-KW"/>
</dbReference>
<proteinExistence type="inferred from homology"/>
<dbReference type="Pfam" id="PF01165">
    <property type="entry name" value="Ribosomal_S21"/>
    <property type="match status" value="1"/>
</dbReference>
<feature type="non-terminal residue" evidence="4">
    <location>
        <position position="60"/>
    </location>
</feature>
<evidence type="ECO:0000256" key="2">
    <source>
        <dbReference type="ARBA" id="ARBA00022980"/>
    </source>
</evidence>
<dbReference type="EMBL" id="WBMY01005994">
    <property type="protein sequence ID" value="NXB73579.1"/>
    <property type="molecule type" value="Genomic_DNA"/>
</dbReference>
<evidence type="ECO:0000313" key="5">
    <source>
        <dbReference type="Proteomes" id="UP000660704"/>
    </source>
</evidence>
<keyword evidence="2" id="KW-0689">Ribosomal protein</keyword>
<reference evidence="4" key="1">
    <citation type="submission" date="2019-09" db="EMBL/GenBank/DDBJ databases">
        <title>Bird 10,000 Genomes (B10K) Project - Family phase.</title>
        <authorList>
            <person name="Zhang G."/>
        </authorList>
    </citation>
    <scope>NUCLEOTIDE SEQUENCE</scope>
    <source>
        <strain evidence="4">B10K-DU-001-63</strain>
        <tissue evidence="4">Muscle</tissue>
    </source>
</reference>
<comment type="caution">
    <text evidence="4">The sequence shown here is derived from an EMBL/GenBank/DDBJ whole genome shotgun (WGS) entry which is preliminary data.</text>
</comment>
<dbReference type="InterPro" id="IPR001911">
    <property type="entry name" value="Ribosomal_bS21"/>
</dbReference>
<dbReference type="Proteomes" id="UP000660704">
    <property type="component" value="Unassembled WGS sequence"/>
</dbReference>
<dbReference type="Gene3D" id="1.20.5.1150">
    <property type="entry name" value="Ribosomal protein S8"/>
    <property type="match status" value="1"/>
</dbReference>
<organism evidence="4 5">
    <name type="scientific">Donacobius atricapilla</name>
    <dbReference type="NCBI Taxonomy" id="237420"/>
    <lineage>
        <taxon>Eukaryota</taxon>
        <taxon>Metazoa</taxon>
        <taxon>Chordata</taxon>
        <taxon>Craniata</taxon>
        <taxon>Vertebrata</taxon>
        <taxon>Euteleostomi</taxon>
        <taxon>Archelosauria</taxon>
        <taxon>Archosauria</taxon>
        <taxon>Dinosauria</taxon>
        <taxon>Saurischia</taxon>
        <taxon>Theropoda</taxon>
        <taxon>Coelurosauria</taxon>
        <taxon>Aves</taxon>
        <taxon>Neognathae</taxon>
        <taxon>Neoaves</taxon>
        <taxon>Telluraves</taxon>
        <taxon>Australaves</taxon>
        <taxon>Passeriformes</taxon>
        <taxon>Mimidae</taxon>
        <taxon>Donacobius</taxon>
    </lineage>
</organism>
<evidence type="ECO:0000256" key="3">
    <source>
        <dbReference type="ARBA" id="ARBA00023274"/>
    </source>
</evidence>
<dbReference type="GO" id="GO:0006412">
    <property type="term" value="P:translation"/>
    <property type="evidence" value="ECO:0007669"/>
    <property type="project" value="InterPro"/>
</dbReference>
<accession>A0A851J372</accession>
<evidence type="ECO:0000313" key="4">
    <source>
        <dbReference type="EMBL" id="NXB73579.1"/>
    </source>
</evidence>
<name>A0A851J372_9PASS</name>
<protein>
    <submittedName>
        <fullName evidence="4">RT21 protein</fullName>
    </submittedName>
</protein>
<evidence type="ECO:0000256" key="1">
    <source>
        <dbReference type="ARBA" id="ARBA00006640"/>
    </source>
</evidence>